<keyword evidence="1" id="KW-0472">Membrane</keyword>
<keyword evidence="1" id="KW-0812">Transmembrane</keyword>
<dbReference type="EMBL" id="MEAU01000043">
    <property type="protein sequence ID" value="OJA43000.1"/>
    <property type="molecule type" value="Genomic_DNA"/>
</dbReference>
<feature type="transmembrane region" description="Helical" evidence="1">
    <location>
        <begin position="78"/>
        <end position="95"/>
    </location>
</feature>
<evidence type="ECO:0000313" key="3">
    <source>
        <dbReference type="EMBL" id="OJA43000.1"/>
    </source>
</evidence>
<evidence type="ECO:0000256" key="1">
    <source>
        <dbReference type="SAM" id="Phobius"/>
    </source>
</evidence>
<reference evidence="3" key="3">
    <citation type="submission" date="2016-08" db="EMBL/GenBank/DDBJ databases">
        <authorList>
            <person name="Price E.P."/>
            <person name="Currie B.J."/>
            <person name="Wagner D.M."/>
        </authorList>
    </citation>
    <scope>NUCLEOTIDE SEQUENCE</scope>
    <source>
        <strain evidence="3">MSMB0103</strain>
    </source>
</reference>
<reference evidence="2 4" key="1">
    <citation type="submission" date="2015-11" db="EMBL/GenBank/DDBJ databases">
        <title>Expanding the genomic diversity of Burkholderia species for the development of highly accurate diagnostics.</title>
        <authorList>
            <person name="Sahl J."/>
            <person name="Keim P."/>
            <person name="Wagner D."/>
        </authorList>
    </citation>
    <scope>NUCLEOTIDE SEQUENCE [LARGE SCALE GENOMIC DNA]</scope>
    <source>
        <strain evidence="2 4">MSMB1585WGS</strain>
    </source>
</reference>
<protein>
    <submittedName>
        <fullName evidence="2">Uncharacterized protein</fullName>
    </submittedName>
</protein>
<organism evidence="2 4">
    <name type="scientific">Burkholderia ubonensis</name>
    <dbReference type="NCBI Taxonomy" id="101571"/>
    <lineage>
        <taxon>Bacteria</taxon>
        <taxon>Pseudomonadati</taxon>
        <taxon>Pseudomonadota</taxon>
        <taxon>Betaproteobacteria</taxon>
        <taxon>Burkholderiales</taxon>
        <taxon>Burkholderiaceae</taxon>
        <taxon>Burkholderia</taxon>
        <taxon>Burkholderia cepacia complex</taxon>
    </lineage>
</organism>
<feature type="transmembrane region" description="Helical" evidence="1">
    <location>
        <begin position="55"/>
        <end position="72"/>
    </location>
</feature>
<gene>
    <name evidence="3" type="ORF">BGV66_25160</name>
    <name evidence="2" type="ORF">WJ68_20920</name>
</gene>
<dbReference type="Proteomes" id="UP000183667">
    <property type="component" value="Unassembled WGS sequence"/>
</dbReference>
<evidence type="ECO:0000313" key="2">
    <source>
        <dbReference type="EMBL" id="KVN79459.1"/>
    </source>
</evidence>
<sequence length="104" mass="11683">MLQYIGIVSFTCQNWSEVLEPVGMGQESMVEFAGKFLYPTILFFAGVSLLRMKKIAVHLFVLYLAIGVARIIAQPMIFAPYLSLAVLTGVTVYCYRLRQQALLT</sequence>
<comment type="caution">
    <text evidence="2">The sequence shown here is derived from an EMBL/GenBank/DDBJ whole genome shotgun (WGS) entry which is preliminary data.</text>
</comment>
<dbReference type="AlphaFoldDB" id="A0ABD4DXS4"/>
<proteinExistence type="predicted"/>
<reference evidence="5" key="2">
    <citation type="submission" date="2016-08" db="EMBL/GenBank/DDBJ databases">
        <title>Population biology and virulence potential of Burkholderia ubonensis.</title>
        <authorList>
            <person name="Price E.P."/>
            <person name="Currie B.J."/>
            <person name="Wagner D.M."/>
        </authorList>
    </citation>
    <scope>NUCLEOTIDE SEQUENCE [LARGE SCALE GENOMIC DNA]</scope>
    <source>
        <strain evidence="5">MSMB0103</strain>
    </source>
</reference>
<dbReference type="Proteomes" id="UP000057910">
    <property type="component" value="Unassembled WGS sequence"/>
</dbReference>
<feature type="transmembrane region" description="Helical" evidence="1">
    <location>
        <begin position="32"/>
        <end position="50"/>
    </location>
</feature>
<keyword evidence="1" id="KW-1133">Transmembrane helix</keyword>
<name>A0ABD4DXS4_9BURK</name>
<evidence type="ECO:0000313" key="4">
    <source>
        <dbReference type="Proteomes" id="UP000057910"/>
    </source>
</evidence>
<accession>A0ABD4DXS4</accession>
<dbReference type="EMBL" id="LPAD01000088">
    <property type="protein sequence ID" value="KVN79459.1"/>
    <property type="molecule type" value="Genomic_DNA"/>
</dbReference>
<evidence type="ECO:0000313" key="5">
    <source>
        <dbReference type="Proteomes" id="UP000183667"/>
    </source>
</evidence>